<dbReference type="InterPro" id="IPR012677">
    <property type="entry name" value="Nucleotide-bd_a/b_plait_sf"/>
</dbReference>
<feature type="compositionally biased region" description="Gly residues" evidence="1">
    <location>
        <begin position="75"/>
        <end position="87"/>
    </location>
</feature>
<name>A0A7S0HG25_9CRYP</name>
<dbReference type="InterPro" id="IPR000504">
    <property type="entry name" value="RRM_dom"/>
</dbReference>
<dbReference type="SMART" id="SM00360">
    <property type="entry name" value="RRM"/>
    <property type="match status" value="1"/>
</dbReference>
<gene>
    <name evidence="3" type="ORF">HPHI1048_LOCUS8174</name>
</gene>
<feature type="region of interest" description="Disordered" evidence="1">
    <location>
        <begin position="1"/>
        <end position="173"/>
    </location>
</feature>
<sequence>MSGMVRSNSWADDAEDVDAKPDFSDVPPLAANPWKKVEPVKPVGVVFEDFEGPADFGPQNETREADRGLRDEGRGGAGLRGNDGFGSRGRMDMDRRDRSDRDRGGRGRYDDSRHEGSDGGRYPDRGGSYRREYDDYPRDSYPRDRERRRDGPPSHSWEPPTDEMLSRIPDKGPFTAFIGIDPRVAFDVTEGEIGRHYHDGEAIRVESVRVMLHKDSGKVKMIFVDFEDAESLKNAMLLEKPFRDHPIRCEVAESRAPARPERPPPRRDRKDDRERARPGIKATEFDVDENDADWMAKRFQSSVRTESADDAKSTDSKNERREKSNPFGDAKPRDEAEYERRKAEERAAARAEDRRRDQEEKRRLAVEREEKGAGRGAGKKREESKDLSGDWRENAKPPEPKSRREQRPHREGKDSKDGEGHAGKEKRFPKDKNASGNHQEKRSTNDAPGVADKKAAGDAAGEKKAPKKEEPKKAAEAAPPPKEKEAFKNPFAVLEEGDD</sequence>
<dbReference type="Gene3D" id="3.30.70.330">
    <property type="match status" value="1"/>
</dbReference>
<feature type="compositionally biased region" description="Basic and acidic residues" evidence="1">
    <location>
        <begin position="306"/>
        <end position="444"/>
    </location>
</feature>
<evidence type="ECO:0000259" key="2">
    <source>
        <dbReference type="SMART" id="SM00360"/>
    </source>
</evidence>
<protein>
    <recommendedName>
        <fullName evidence="2">RRM domain-containing protein</fullName>
    </recommendedName>
</protein>
<organism evidence="3">
    <name type="scientific">Hanusia phi</name>
    <dbReference type="NCBI Taxonomy" id="3032"/>
    <lineage>
        <taxon>Eukaryota</taxon>
        <taxon>Cryptophyceae</taxon>
        <taxon>Pyrenomonadales</taxon>
        <taxon>Geminigeraceae</taxon>
        <taxon>Hanusia</taxon>
    </lineage>
</organism>
<feature type="region of interest" description="Disordered" evidence="1">
    <location>
        <begin position="249"/>
        <end position="499"/>
    </location>
</feature>
<dbReference type="AlphaFoldDB" id="A0A7S0HG25"/>
<accession>A0A7S0HG25</accession>
<feature type="compositionally biased region" description="Basic and acidic residues" evidence="1">
    <location>
        <begin position="451"/>
        <end position="487"/>
    </location>
</feature>
<evidence type="ECO:0000256" key="1">
    <source>
        <dbReference type="SAM" id="MobiDB-lite"/>
    </source>
</evidence>
<evidence type="ECO:0000313" key="3">
    <source>
        <dbReference type="EMBL" id="CAD8479858.1"/>
    </source>
</evidence>
<feature type="compositionally biased region" description="Basic and acidic residues" evidence="1">
    <location>
        <begin position="89"/>
        <end position="152"/>
    </location>
</feature>
<dbReference type="InterPro" id="IPR035979">
    <property type="entry name" value="RBD_domain_sf"/>
</dbReference>
<feature type="compositionally biased region" description="Polar residues" evidence="1">
    <location>
        <begin position="1"/>
        <end position="10"/>
    </location>
</feature>
<dbReference type="EMBL" id="HBEO01011935">
    <property type="protein sequence ID" value="CAD8479858.1"/>
    <property type="molecule type" value="Transcribed_RNA"/>
</dbReference>
<dbReference type="SUPFAM" id="SSF54928">
    <property type="entry name" value="RNA-binding domain, RBD"/>
    <property type="match status" value="1"/>
</dbReference>
<feature type="domain" description="RRM" evidence="2">
    <location>
        <begin position="175"/>
        <end position="250"/>
    </location>
</feature>
<proteinExistence type="predicted"/>
<feature type="compositionally biased region" description="Basic and acidic residues" evidence="1">
    <location>
        <begin position="249"/>
        <end position="277"/>
    </location>
</feature>
<feature type="compositionally biased region" description="Basic and acidic residues" evidence="1">
    <location>
        <begin position="61"/>
        <end position="74"/>
    </location>
</feature>
<reference evidence="3" key="1">
    <citation type="submission" date="2021-01" db="EMBL/GenBank/DDBJ databases">
        <authorList>
            <person name="Corre E."/>
            <person name="Pelletier E."/>
            <person name="Niang G."/>
            <person name="Scheremetjew M."/>
            <person name="Finn R."/>
            <person name="Kale V."/>
            <person name="Holt S."/>
            <person name="Cochrane G."/>
            <person name="Meng A."/>
            <person name="Brown T."/>
            <person name="Cohen L."/>
        </authorList>
    </citation>
    <scope>NUCLEOTIDE SEQUENCE</scope>
    <source>
        <strain evidence="3">CCMP325</strain>
    </source>
</reference>
<dbReference type="GO" id="GO:0003723">
    <property type="term" value="F:RNA binding"/>
    <property type="evidence" value="ECO:0007669"/>
    <property type="project" value="InterPro"/>
</dbReference>